<feature type="transmembrane region" description="Helical" evidence="5">
    <location>
        <begin position="64"/>
        <end position="86"/>
    </location>
</feature>
<comment type="caution">
    <text evidence="7">The sequence shown here is derived from an EMBL/GenBank/DDBJ whole genome shotgun (WGS) entry which is preliminary data.</text>
</comment>
<dbReference type="SUPFAM" id="SSF103481">
    <property type="entry name" value="Multidrug resistance efflux transporter EmrE"/>
    <property type="match status" value="2"/>
</dbReference>
<evidence type="ECO:0000256" key="4">
    <source>
        <dbReference type="ARBA" id="ARBA00023136"/>
    </source>
</evidence>
<dbReference type="Proteomes" id="UP001596045">
    <property type="component" value="Unassembled WGS sequence"/>
</dbReference>
<evidence type="ECO:0000256" key="3">
    <source>
        <dbReference type="ARBA" id="ARBA00022989"/>
    </source>
</evidence>
<dbReference type="Pfam" id="PF00892">
    <property type="entry name" value="EamA"/>
    <property type="match status" value="2"/>
</dbReference>
<proteinExistence type="predicted"/>
<accession>A0ABW0MD17</accession>
<gene>
    <name evidence="7" type="ORF">ACFPM8_12945</name>
</gene>
<feature type="transmembrane region" description="Helical" evidence="5">
    <location>
        <begin position="143"/>
        <end position="164"/>
    </location>
</feature>
<feature type="transmembrane region" description="Helical" evidence="5">
    <location>
        <begin position="33"/>
        <end position="52"/>
    </location>
</feature>
<dbReference type="InterPro" id="IPR000620">
    <property type="entry name" value="EamA_dom"/>
</dbReference>
<feature type="domain" description="EamA" evidence="6">
    <location>
        <begin position="146"/>
        <end position="278"/>
    </location>
</feature>
<evidence type="ECO:0000313" key="7">
    <source>
        <dbReference type="EMBL" id="MFC5474862.1"/>
    </source>
</evidence>
<feature type="transmembrane region" description="Helical" evidence="5">
    <location>
        <begin position="236"/>
        <end position="256"/>
    </location>
</feature>
<evidence type="ECO:0000313" key="8">
    <source>
        <dbReference type="Proteomes" id="UP001596045"/>
    </source>
</evidence>
<dbReference type="EMBL" id="JBHSMT010000023">
    <property type="protein sequence ID" value="MFC5474862.1"/>
    <property type="molecule type" value="Genomic_DNA"/>
</dbReference>
<name>A0ABW0MD17_9BURK</name>
<organism evidence="7 8">
    <name type="scientific">Paraherbaspirillum soli</name>
    <dbReference type="NCBI Taxonomy" id="631222"/>
    <lineage>
        <taxon>Bacteria</taxon>
        <taxon>Pseudomonadati</taxon>
        <taxon>Pseudomonadota</taxon>
        <taxon>Betaproteobacteria</taxon>
        <taxon>Burkholderiales</taxon>
        <taxon>Oxalobacteraceae</taxon>
        <taxon>Paraherbaspirillum</taxon>
    </lineage>
</organism>
<dbReference type="RefSeq" id="WP_378997971.1">
    <property type="nucleotide sequence ID" value="NZ_JBHSMT010000023.1"/>
</dbReference>
<keyword evidence="4 5" id="KW-0472">Membrane</keyword>
<feature type="transmembrane region" description="Helical" evidence="5">
    <location>
        <begin position="205"/>
        <end position="229"/>
    </location>
</feature>
<dbReference type="InterPro" id="IPR037185">
    <property type="entry name" value="EmrE-like"/>
</dbReference>
<feature type="transmembrane region" description="Helical" evidence="5">
    <location>
        <begin position="176"/>
        <end position="199"/>
    </location>
</feature>
<reference evidence="8" key="1">
    <citation type="journal article" date="2019" name="Int. J. Syst. Evol. Microbiol.">
        <title>The Global Catalogue of Microorganisms (GCM) 10K type strain sequencing project: providing services to taxonomists for standard genome sequencing and annotation.</title>
        <authorList>
            <consortium name="The Broad Institute Genomics Platform"/>
            <consortium name="The Broad Institute Genome Sequencing Center for Infectious Disease"/>
            <person name="Wu L."/>
            <person name="Ma J."/>
        </authorList>
    </citation>
    <scope>NUCLEOTIDE SEQUENCE [LARGE SCALE GENOMIC DNA]</scope>
    <source>
        <strain evidence="8">JCM 17066</strain>
    </source>
</reference>
<protein>
    <submittedName>
        <fullName evidence="7">DMT family transporter</fullName>
    </submittedName>
</protein>
<keyword evidence="3 5" id="KW-1133">Transmembrane helix</keyword>
<dbReference type="InterPro" id="IPR050638">
    <property type="entry name" value="AA-Vitamin_Transporters"/>
</dbReference>
<feature type="domain" description="EamA" evidence="6">
    <location>
        <begin position="6"/>
        <end position="133"/>
    </location>
</feature>
<feature type="transmembrane region" description="Helical" evidence="5">
    <location>
        <begin position="262"/>
        <end position="284"/>
    </location>
</feature>
<evidence type="ECO:0000256" key="5">
    <source>
        <dbReference type="SAM" id="Phobius"/>
    </source>
</evidence>
<comment type="subcellular location">
    <subcellularLocation>
        <location evidence="1">Membrane</location>
        <topology evidence="1">Multi-pass membrane protein</topology>
    </subcellularLocation>
</comment>
<evidence type="ECO:0000256" key="2">
    <source>
        <dbReference type="ARBA" id="ARBA00022692"/>
    </source>
</evidence>
<evidence type="ECO:0000256" key="1">
    <source>
        <dbReference type="ARBA" id="ARBA00004141"/>
    </source>
</evidence>
<dbReference type="PANTHER" id="PTHR32322:SF9">
    <property type="entry name" value="AMINO-ACID METABOLITE EFFLUX PUMP-RELATED"/>
    <property type="match status" value="1"/>
</dbReference>
<evidence type="ECO:0000259" key="6">
    <source>
        <dbReference type="Pfam" id="PF00892"/>
    </source>
</evidence>
<keyword evidence="8" id="KW-1185">Reference proteome</keyword>
<feature type="transmembrane region" description="Helical" evidence="5">
    <location>
        <begin position="92"/>
        <end position="110"/>
    </location>
</feature>
<keyword evidence="2 5" id="KW-0812">Transmembrane</keyword>
<sequence>MNIVELLILAAIWGASFLFMRVGTPEFGPVPLIALRVGIAAVVLLPVLRSAASRDHLRKNAGPLLLLGIVNSALPFCLFAYSTLYLSAGFDAILNATMPLWTALIAFLWLRTPMARTQVIGLLVGMVGVLTLVWNKIGEGLPSVWLAIAAVLLATLFYGIAINYSKQRLAGVPPFVVAFGSQFFATVVLLPLALLYWPAVPISSTAWYAVLGLGVLCTGIAYAIFYRLLESAGSAYTASVTFLIPIFGMIWGAIFLKEEVTPTMLAGCLIVLFGTALATGKLTALRFGRP</sequence>
<dbReference type="PANTHER" id="PTHR32322">
    <property type="entry name" value="INNER MEMBRANE TRANSPORTER"/>
    <property type="match status" value="1"/>
</dbReference>
<feature type="transmembrane region" description="Helical" evidence="5">
    <location>
        <begin position="119"/>
        <end position="137"/>
    </location>
</feature>